<dbReference type="AlphaFoldDB" id="A0A6J2JRY6"/>
<dbReference type="PANTHER" id="PTHR46664:SF1">
    <property type="entry name" value="ATM INTERACTOR"/>
    <property type="match status" value="1"/>
</dbReference>
<dbReference type="GO" id="GO:0045944">
    <property type="term" value="P:positive regulation of transcription by RNA polymerase II"/>
    <property type="evidence" value="ECO:0007669"/>
    <property type="project" value="InterPro"/>
</dbReference>
<dbReference type="GO" id="GO:0000976">
    <property type="term" value="F:transcription cis-regulatory region binding"/>
    <property type="evidence" value="ECO:0007669"/>
    <property type="project" value="InterPro"/>
</dbReference>
<organism evidence="3 4">
    <name type="scientific">Bombyx mandarina</name>
    <name type="common">Wild silk moth</name>
    <name type="synonym">Wild silkworm</name>
    <dbReference type="NCBI Taxonomy" id="7092"/>
    <lineage>
        <taxon>Eukaryota</taxon>
        <taxon>Metazoa</taxon>
        <taxon>Ecdysozoa</taxon>
        <taxon>Arthropoda</taxon>
        <taxon>Hexapoda</taxon>
        <taxon>Insecta</taxon>
        <taxon>Pterygota</taxon>
        <taxon>Neoptera</taxon>
        <taxon>Endopterygota</taxon>
        <taxon>Lepidoptera</taxon>
        <taxon>Glossata</taxon>
        <taxon>Ditrysia</taxon>
        <taxon>Bombycoidea</taxon>
        <taxon>Bombycidae</taxon>
        <taxon>Bombycinae</taxon>
        <taxon>Bombyx</taxon>
    </lineage>
</organism>
<feature type="binding site" evidence="1">
    <location>
        <position position="67"/>
    </location>
    <ligand>
        <name>Zn(2+)</name>
        <dbReference type="ChEBI" id="CHEBI:29105"/>
    </ligand>
</feature>
<keyword evidence="3" id="KW-1185">Reference proteome</keyword>
<dbReference type="SUPFAM" id="SSF57667">
    <property type="entry name" value="beta-beta-alpha zinc fingers"/>
    <property type="match status" value="1"/>
</dbReference>
<gene>
    <name evidence="4" type="primary">LOC114244441</name>
</gene>
<dbReference type="GO" id="GO:0005634">
    <property type="term" value="C:nucleus"/>
    <property type="evidence" value="ECO:0007669"/>
    <property type="project" value="InterPro"/>
</dbReference>
<feature type="domain" description="ZAD" evidence="2">
    <location>
        <begin position="21"/>
        <end position="91"/>
    </location>
</feature>
<dbReference type="GO" id="GO:0000981">
    <property type="term" value="F:DNA-binding transcription factor activity, RNA polymerase II-specific"/>
    <property type="evidence" value="ECO:0007669"/>
    <property type="project" value="TreeGrafter"/>
</dbReference>
<dbReference type="Gene3D" id="3.30.160.60">
    <property type="entry name" value="Classic Zinc Finger"/>
    <property type="match status" value="1"/>
</dbReference>
<dbReference type="InterPro" id="IPR012934">
    <property type="entry name" value="Znf_AD"/>
</dbReference>
<dbReference type="SMART" id="SM00868">
    <property type="entry name" value="zf-AD"/>
    <property type="match status" value="1"/>
</dbReference>
<name>A0A6J2JRY6_BOMMA</name>
<dbReference type="InterPro" id="IPR036236">
    <property type="entry name" value="Znf_C2H2_sf"/>
</dbReference>
<accession>A0A6J2JRY6</accession>
<feature type="binding site" evidence="1">
    <location>
        <position position="26"/>
    </location>
    <ligand>
        <name>Zn(2+)</name>
        <dbReference type="ChEBI" id="CHEBI:29105"/>
    </ligand>
</feature>
<sequence length="468" mass="53408">MAEGEIPGEAEVVELGAEEPLVCRGCLANAGEMKNMYDWGLNEEFFKITDIKAIRTENISEFLCTNCEDMLMICKRFKSQCQQSNSIMMNWIKTTTSDSSVPQNITRHILTENKLTVILLAPDRLAKVYITCPLDCNEKYIKKRDLLTHLNRKHNYSKDFAVELQYYCSYETCTYSTKFGSKWFAERKFLNQHYNKVHSIKVIECERCNKGFPSETDYARHVPACSKTFQCPLCNKEYASRDRYTVHLLRKHPQIHKEFKINNKAEKRKSAVLAKNKKKKKESFEDYICDSPKRSSATQTRLDDKIKNDVTLPSWSVPGRSDGLEIKTDEISTQTVFEDLLSIKSQTSEDESIFSSETVSLSDIQTQTFPIEFGLSRSNKETVTSETQSPDLSIKETQTCLCLYETPKSGGRYQDGLSSSPCSNNFISTETQTGDLKCCVKSDVLLSFNSTETQTCFDDDTQGSDNIM</sequence>
<feature type="binding site" evidence="1">
    <location>
        <position position="64"/>
    </location>
    <ligand>
        <name>Zn(2+)</name>
        <dbReference type="ChEBI" id="CHEBI:29105"/>
    </ligand>
</feature>
<dbReference type="SUPFAM" id="SSF57716">
    <property type="entry name" value="Glucocorticoid receptor-like (DNA-binding domain)"/>
    <property type="match status" value="1"/>
</dbReference>
<dbReference type="Proteomes" id="UP000504629">
    <property type="component" value="Unplaced"/>
</dbReference>
<feature type="binding site" evidence="1">
    <location>
        <position position="23"/>
    </location>
    <ligand>
        <name>Zn(2+)</name>
        <dbReference type="ChEBI" id="CHEBI:29105"/>
    </ligand>
</feature>
<evidence type="ECO:0000313" key="4">
    <source>
        <dbReference type="RefSeq" id="XP_028032053.1"/>
    </source>
</evidence>
<dbReference type="KEGG" id="bman:114244441"/>
<dbReference type="InterPro" id="IPR055303">
    <property type="entry name" value="ATMIN"/>
</dbReference>
<evidence type="ECO:0000259" key="2">
    <source>
        <dbReference type="PROSITE" id="PS51915"/>
    </source>
</evidence>
<dbReference type="GO" id="GO:0008270">
    <property type="term" value="F:zinc ion binding"/>
    <property type="evidence" value="ECO:0007669"/>
    <property type="project" value="UniProtKB-UniRule"/>
</dbReference>
<dbReference type="OrthoDB" id="6354171at2759"/>
<dbReference type="SMART" id="SM00355">
    <property type="entry name" value="ZnF_C2H2"/>
    <property type="match status" value="4"/>
</dbReference>
<keyword evidence="1" id="KW-0479">Metal-binding</keyword>
<protein>
    <submittedName>
        <fullName evidence="4">Uncharacterized protein LOC114244441</fullName>
    </submittedName>
</protein>
<evidence type="ECO:0000313" key="3">
    <source>
        <dbReference type="Proteomes" id="UP000504629"/>
    </source>
</evidence>
<dbReference type="PROSITE" id="PS51915">
    <property type="entry name" value="ZAD"/>
    <property type="match status" value="1"/>
</dbReference>
<dbReference type="GeneID" id="114244441"/>
<reference evidence="4" key="1">
    <citation type="submission" date="2025-08" db="UniProtKB">
        <authorList>
            <consortium name="RefSeq"/>
        </authorList>
    </citation>
    <scope>IDENTIFICATION</scope>
    <source>
        <tissue evidence="4">Silk gland</tissue>
    </source>
</reference>
<evidence type="ECO:0000256" key="1">
    <source>
        <dbReference type="PROSITE-ProRule" id="PRU01263"/>
    </source>
</evidence>
<keyword evidence="1" id="KW-0863">Zinc-finger</keyword>
<proteinExistence type="predicted"/>
<keyword evidence="1" id="KW-0862">Zinc</keyword>
<dbReference type="PROSITE" id="PS00028">
    <property type="entry name" value="ZINC_FINGER_C2H2_1"/>
    <property type="match status" value="2"/>
</dbReference>
<dbReference type="RefSeq" id="XP_028032053.1">
    <property type="nucleotide sequence ID" value="XM_028176252.1"/>
</dbReference>
<dbReference type="InterPro" id="IPR013087">
    <property type="entry name" value="Znf_C2H2_type"/>
</dbReference>
<dbReference type="PANTHER" id="PTHR46664">
    <property type="entry name" value="ATM INTERACTOR"/>
    <property type="match status" value="1"/>
</dbReference>